<gene>
    <name evidence="1" type="ORF">EVAR_60797_1</name>
</gene>
<keyword evidence="2" id="KW-1185">Reference proteome</keyword>
<accession>A0A4C1YJE4</accession>
<dbReference type="AlphaFoldDB" id="A0A4C1YJE4"/>
<protein>
    <submittedName>
        <fullName evidence="1">Uncharacterized protein</fullName>
    </submittedName>
</protein>
<organism evidence="1 2">
    <name type="scientific">Eumeta variegata</name>
    <name type="common">Bagworm moth</name>
    <name type="synonym">Eumeta japonica</name>
    <dbReference type="NCBI Taxonomy" id="151549"/>
    <lineage>
        <taxon>Eukaryota</taxon>
        <taxon>Metazoa</taxon>
        <taxon>Ecdysozoa</taxon>
        <taxon>Arthropoda</taxon>
        <taxon>Hexapoda</taxon>
        <taxon>Insecta</taxon>
        <taxon>Pterygota</taxon>
        <taxon>Neoptera</taxon>
        <taxon>Endopterygota</taxon>
        <taxon>Lepidoptera</taxon>
        <taxon>Glossata</taxon>
        <taxon>Ditrysia</taxon>
        <taxon>Tineoidea</taxon>
        <taxon>Psychidae</taxon>
        <taxon>Oiketicinae</taxon>
        <taxon>Eumeta</taxon>
    </lineage>
</organism>
<evidence type="ECO:0000313" key="1">
    <source>
        <dbReference type="EMBL" id="GBP76248.1"/>
    </source>
</evidence>
<comment type="caution">
    <text evidence="1">The sequence shown here is derived from an EMBL/GenBank/DDBJ whole genome shotgun (WGS) entry which is preliminary data.</text>
</comment>
<evidence type="ECO:0000313" key="2">
    <source>
        <dbReference type="Proteomes" id="UP000299102"/>
    </source>
</evidence>
<proteinExistence type="predicted"/>
<reference evidence="1 2" key="1">
    <citation type="journal article" date="2019" name="Commun. Biol.">
        <title>The bagworm genome reveals a unique fibroin gene that provides high tensile strength.</title>
        <authorList>
            <person name="Kono N."/>
            <person name="Nakamura H."/>
            <person name="Ohtoshi R."/>
            <person name="Tomita M."/>
            <person name="Numata K."/>
            <person name="Arakawa K."/>
        </authorList>
    </citation>
    <scope>NUCLEOTIDE SEQUENCE [LARGE SCALE GENOMIC DNA]</scope>
</reference>
<name>A0A4C1YJE4_EUMVA</name>
<sequence>MRTRDDYRDIYYGTPSEARRPIFACGTSKGAFADGDVDLLTSPCSDALEMTGKPWLITTRLHASSCLVPV</sequence>
<dbReference type="EMBL" id="BGZK01001283">
    <property type="protein sequence ID" value="GBP76248.1"/>
    <property type="molecule type" value="Genomic_DNA"/>
</dbReference>
<dbReference type="Proteomes" id="UP000299102">
    <property type="component" value="Unassembled WGS sequence"/>
</dbReference>